<comment type="caution">
    <text evidence="13">The sequence shown here is derived from an EMBL/GenBank/DDBJ whole genome shotgun (WGS) entry which is preliminary data.</text>
</comment>
<keyword evidence="5 11" id="KW-0812">Transmembrane</keyword>
<feature type="transmembrane region" description="Helical" evidence="11">
    <location>
        <begin position="100"/>
        <end position="121"/>
    </location>
</feature>
<sequence>MGKQPQEKNGGSDAADDVLQNTSKEEIEKLAAGDIEVNANLTVYVALACLVAASGGVLFGYDAGCTGGVETMKQFAEMWFPATASKTDTSFYCKFNDKTLQAYSAVMHFTGAVASLFAGYITQRFGRTTSMIVAGTSYIAGSILQAAASKSIGMLFAGRICWGIGVGFGDHCAFIYTAEMAPPQWRGRLNSMVQTGTFLGLVVASAINVGTNYLVWGWRLSLGLAAVPGAILLLGGIFLPNTPNSLVERGNPEKAKAVLRRVRGTKDVDTEFKSILVANKVMENMENPWRAIIRRKNIPQLTLAIMMPLLQQWSGVNAVSFFSPQIFAGVAAFSGGHAGNEGQLFAALLVNAVQLVSNIVCIIFVDKVGRRTLLISGSILGLLADYAVAIVFAVTYAGGAALPQTGSLAAIILICLYGVSFGFSWGPIGWLVPSEIHDLNTRSAGQSITVFTQLISGAIVTQVFLMMMCTMKYGVFIFFGAWQTIALIFVLFFLPETRGVPIERSAQHVRSHWFWRKVAYKNGVIPDEDKPPRDKKEIEMDGKHANAGSKNNRGRANGAANGNGKHQVHDPTENDHVSRSNAA</sequence>
<dbReference type="InterPro" id="IPR045262">
    <property type="entry name" value="STP/PLT_plant"/>
</dbReference>
<dbReference type="SUPFAM" id="SSF103473">
    <property type="entry name" value="MFS general substrate transporter"/>
    <property type="match status" value="1"/>
</dbReference>
<evidence type="ECO:0000256" key="5">
    <source>
        <dbReference type="ARBA" id="ARBA00022692"/>
    </source>
</evidence>
<feature type="transmembrane region" description="Helical" evidence="11">
    <location>
        <begin position="344"/>
        <end position="365"/>
    </location>
</feature>
<dbReference type="EMBL" id="CAXHTA020000011">
    <property type="protein sequence ID" value="CAL5224738.1"/>
    <property type="molecule type" value="Genomic_DNA"/>
</dbReference>
<organism evidence="13 14">
    <name type="scientific">Coccomyxa viridis</name>
    <dbReference type="NCBI Taxonomy" id="1274662"/>
    <lineage>
        <taxon>Eukaryota</taxon>
        <taxon>Viridiplantae</taxon>
        <taxon>Chlorophyta</taxon>
        <taxon>core chlorophytes</taxon>
        <taxon>Trebouxiophyceae</taxon>
        <taxon>Trebouxiophyceae incertae sedis</taxon>
        <taxon>Coccomyxaceae</taxon>
        <taxon>Coccomyxa</taxon>
    </lineage>
</organism>
<evidence type="ECO:0000256" key="2">
    <source>
        <dbReference type="ARBA" id="ARBA00010992"/>
    </source>
</evidence>
<dbReference type="InterPro" id="IPR005828">
    <property type="entry name" value="MFS_sugar_transport-like"/>
</dbReference>
<evidence type="ECO:0000256" key="7">
    <source>
        <dbReference type="ARBA" id="ARBA00022989"/>
    </source>
</evidence>
<evidence type="ECO:0000256" key="1">
    <source>
        <dbReference type="ARBA" id="ARBA00004141"/>
    </source>
</evidence>
<evidence type="ECO:0000313" key="13">
    <source>
        <dbReference type="EMBL" id="CAL5224738.1"/>
    </source>
</evidence>
<feature type="transmembrane region" description="Helical" evidence="11">
    <location>
        <begin position="473"/>
        <end position="494"/>
    </location>
</feature>
<dbReference type="PRINTS" id="PR00171">
    <property type="entry name" value="SUGRTRNSPORT"/>
</dbReference>
<feature type="domain" description="Major facilitator superfamily (MFS) profile" evidence="12">
    <location>
        <begin position="48"/>
        <end position="498"/>
    </location>
</feature>
<dbReference type="InterPro" id="IPR044778">
    <property type="entry name" value="MFS_STP/MST-like_plant"/>
</dbReference>
<feature type="transmembrane region" description="Helical" evidence="11">
    <location>
        <begin position="197"/>
        <end position="216"/>
    </location>
</feature>
<evidence type="ECO:0000256" key="10">
    <source>
        <dbReference type="SAM" id="MobiDB-lite"/>
    </source>
</evidence>
<dbReference type="PANTHER" id="PTHR23500">
    <property type="entry name" value="SOLUTE CARRIER FAMILY 2, FACILITATED GLUCOSE TRANSPORTER"/>
    <property type="match status" value="1"/>
</dbReference>
<evidence type="ECO:0000256" key="4">
    <source>
        <dbReference type="ARBA" id="ARBA00022597"/>
    </source>
</evidence>
<reference evidence="13 14" key="1">
    <citation type="submission" date="2024-06" db="EMBL/GenBank/DDBJ databases">
        <authorList>
            <person name="Kraege A."/>
            <person name="Thomma B."/>
        </authorList>
    </citation>
    <scope>NUCLEOTIDE SEQUENCE [LARGE SCALE GENOMIC DNA]</scope>
</reference>
<feature type="region of interest" description="Disordered" evidence="10">
    <location>
        <begin position="525"/>
        <end position="583"/>
    </location>
</feature>
<protein>
    <submittedName>
        <fullName evidence="13">G7471 protein</fullName>
    </submittedName>
</protein>
<dbReference type="Gene3D" id="1.20.1250.20">
    <property type="entry name" value="MFS general substrate transporter like domains"/>
    <property type="match status" value="1"/>
</dbReference>
<feature type="transmembrane region" description="Helical" evidence="11">
    <location>
        <begin position="372"/>
        <end position="396"/>
    </location>
</feature>
<gene>
    <name evidence="13" type="primary">g7471</name>
    <name evidence="13" type="ORF">VP750_LOCUS6397</name>
</gene>
<feature type="compositionally biased region" description="Basic and acidic residues" evidence="10">
    <location>
        <begin position="527"/>
        <end position="544"/>
    </location>
</feature>
<keyword evidence="14" id="KW-1185">Reference proteome</keyword>
<feature type="compositionally biased region" description="Basic and acidic residues" evidence="10">
    <location>
        <begin position="567"/>
        <end position="583"/>
    </location>
</feature>
<evidence type="ECO:0000313" key="14">
    <source>
        <dbReference type="Proteomes" id="UP001497392"/>
    </source>
</evidence>
<dbReference type="PROSITE" id="PS50850">
    <property type="entry name" value="MFS"/>
    <property type="match status" value="1"/>
</dbReference>
<dbReference type="CDD" id="cd17361">
    <property type="entry name" value="MFS_STP"/>
    <property type="match status" value="1"/>
</dbReference>
<name>A0ABP1FXX4_9CHLO</name>
<dbReference type="InterPro" id="IPR036259">
    <property type="entry name" value="MFS_trans_sf"/>
</dbReference>
<feature type="transmembrane region" description="Helical" evidence="11">
    <location>
        <begin position="408"/>
        <end position="432"/>
    </location>
</feature>
<feature type="transmembrane region" description="Helical" evidence="11">
    <location>
        <begin position="41"/>
        <end position="61"/>
    </location>
</feature>
<keyword evidence="6" id="KW-0769">Symport</keyword>
<keyword evidence="4" id="KW-0762">Sugar transport</keyword>
<dbReference type="Pfam" id="PF00083">
    <property type="entry name" value="Sugar_tr"/>
    <property type="match status" value="1"/>
</dbReference>
<keyword evidence="3 9" id="KW-0813">Transport</keyword>
<dbReference type="NCBIfam" id="TIGR00879">
    <property type="entry name" value="SP"/>
    <property type="match status" value="1"/>
</dbReference>
<evidence type="ECO:0000256" key="9">
    <source>
        <dbReference type="RuleBase" id="RU003346"/>
    </source>
</evidence>
<proteinExistence type="inferred from homology"/>
<feature type="compositionally biased region" description="Low complexity" evidence="10">
    <location>
        <begin position="545"/>
        <end position="565"/>
    </location>
</feature>
<evidence type="ECO:0000259" key="12">
    <source>
        <dbReference type="PROSITE" id="PS50850"/>
    </source>
</evidence>
<evidence type="ECO:0000256" key="6">
    <source>
        <dbReference type="ARBA" id="ARBA00022847"/>
    </source>
</evidence>
<evidence type="ECO:0000256" key="11">
    <source>
        <dbReference type="SAM" id="Phobius"/>
    </source>
</evidence>
<dbReference type="Proteomes" id="UP001497392">
    <property type="component" value="Unassembled WGS sequence"/>
</dbReference>
<evidence type="ECO:0000256" key="8">
    <source>
        <dbReference type="ARBA" id="ARBA00023136"/>
    </source>
</evidence>
<accession>A0ABP1FXX4</accession>
<comment type="subcellular location">
    <subcellularLocation>
        <location evidence="1">Membrane</location>
        <topology evidence="1">Multi-pass membrane protein</topology>
    </subcellularLocation>
</comment>
<dbReference type="InterPro" id="IPR020846">
    <property type="entry name" value="MFS_dom"/>
</dbReference>
<keyword evidence="7 11" id="KW-1133">Transmembrane helix</keyword>
<keyword evidence="8 11" id="KW-0472">Membrane</keyword>
<dbReference type="PANTHER" id="PTHR23500:SF357">
    <property type="entry name" value="IP12678P"/>
    <property type="match status" value="1"/>
</dbReference>
<feature type="transmembrane region" description="Helical" evidence="11">
    <location>
        <begin position="154"/>
        <end position="176"/>
    </location>
</feature>
<comment type="similarity">
    <text evidence="2 9">Belongs to the major facilitator superfamily. Sugar transporter (TC 2.A.1.1) family.</text>
</comment>
<feature type="transmembrane region" description="Helical" evidence="11">
    <location>
        <begin position="444"/>
        <end position="467"/>
    </location>
</feature>
<dbReference type="InterPro" id="IPR003663">
    <property type="entry name" value="Sugar/inositol_transpt"/>
</dbReference>
<evidence type="ECO:0000256" key="3">
    <source>
        <dbReference type="ARBA" id="ARBA00022448"/>
    </source>
</evidence>
<feature type="transmembrane region" description="Helical" evidence="11">
    <location>
        <begin position="222"/>
        <end position="239"/>
    </location>
</feature>